<dbReference type="InterPro" id="IPR003593">
    <property type="entry name" value="AAA+_ATPase"/>
</dbReference>
<dbReference type="GO" id="GO:0055085">
    <property type="term" value="P:transmembrane transport"/>
    <property type="evidence" value="ECO:0007669"/>
    <property type="project" value="UniProtKB-ARBA"/>
</dbReference>
<dbReference type="InterPro" id="IPR027417">
    <property type="entry name" value="P-loop_NTPase"/>
</dbReference>
<feature type="domain" description="ABC transporter" evidence="6">
    <location>
        <begin position="17"/>
        <end position="255"/>
    </location>
</feature>
<comment type="similarity">
    <text evidence="2">Belongs to the ABC transporter superfamily.</text>
</comment>
<comment type="subcellular location">
    <subcellularLocation>
        <location evidence="1">Cell inner membrane</location>
        <topology evidence="1">Peripheral membrane protein</topology>
    </subcellularLocation>
</comment>
<dbReference type="PROSITE" id="PS00211">
    <property type="entry name" value="ABC_TRANSPORTER_1"/>
    <property type="match status" value="1"/>
</dbReference>
<dbReference type="SMART" id="SM00382">
    <property type="entry name" value="AAA"/>
    <property type="match status" value="1"/>
</dbReference>
<dbReference type="InterPro" id="IPR013563">
    <property type="entry name" value="Oligopep_ABC_C"/>
</dbReference>
<dbReference type="InterPro" id="IPR017871">
    <property type="entry name" value="ABC_transporter-like_CS"/>
</dbReference>
<organism evidence="7 8">
    <name type="scientific">Ensifer oleiphilus</name>
    <dbReference type="NCBI Taxonomy" id="2742698"/>
    <lineage>
        <taxon>Bacteria</taxon>
        <taxon>Pseudomonadati</taxon>
        <taxon>Pseudomonadota</taxon>
        <taxon>Alphaproteobacteria</taxon>
        <taxon>Hyphomicrobiales</taxon>
        <taxon>Rhizobiaceae</taxon>
        <taxon>Sinorhizobium/Ensifer group</taxon>
        <taxon>Ensifer</taxon>
    </lineage>
</organism>
<dbReference type="GO" id="GO:0005524">
    <property type="term" value="F:ATP binding"/>
    <property type="evidence" value="ECO:0007669"/>
    <property type="project" value="UniProtKB-KW"/>
</dbReference>
<dbReference type="InterPro" id="IPR003439">
    <property type="entry name" value="ABC_transporter-like_ATP-bd"/>
</dbReference>
<accession>A0A7Y6QBM4</accession>
<dbReference type="NCBIfam" id="TIGR01727">
    <property type="entry name" value="oligo_HPY"/>
    <property type="match status" value="1"/>
</dbReference>
<proteinExistence type="inferred from homology"/>
<name>A0A7Y6QBM4_9HYPH</name>
<dbReference type="Gene3D" id="3.40.50.300">
    <property type="entry name" value="P-loop containing nucleotide triphosphate hydrolases"/>
    <property type="match status" value="1"/>
</dbReference>
<evidence type="ECO:0000256" key="4">
    <source>
        <dbReference type="ARBA" id="ARBA00022741"/>
    </source>
</evidence>
<reference evidence="7 8" key="1">
    <citation type="submission" date="2020-06" db="EMBL/GenBank/DDBJ databases">
        <authorList>
            <person name="Grouzdev D.S."/>
        </authorList>
    </citation>
    <scope>NUCLEOTIDE SEQUENCE [LARGE SCALE GENOMIC DNA]</scope>
    <source>
        <strain evidence="7 8">HO-A22</strain>
    </source>
</reference>
<comment type="caution">
    <text evidence="7">The sequence shown here is derived from an EMBL/GenBank/DDBJ whole genome shotgun (WGS) entry which is preliminary data.</text>
</comment>
<dbReference type="AlphaFoldDB" id="A0A7Y6QBM4"/>
<evidence type="ECO:0000256" key="2">
    <source>
        <dbReference type="ARBA" id="ARBA00005417"/>
    </source>
</evidence>
<dbReference type="GO" id="GO:0015833">
    <property type="term" value="P:peptide transport"/>
    <property type="evidence" value="ECO:0007669"/>
    <property type="project" value="InterPro"/>
</dbReference>
<dbReference type="PANTHER" id="PTHR43776">
    <property type="entry name" value="TRANSPORT ATP-BINDING PROTEIN"/>
    <property type="match status" value="1"/>
</dbReference>
<dbReference type="GO" id="GO:0005886">
    <property type="term" value="C:plasma membrane"/>
    <property type="evidence" value="ECO:0007669"/>
    <property type="project" value="UniProtKB-SubCell"/>
</dbReference>
<dbReference type="CDD" id="cd03257">
    <property type="entry name" value="ABC_NikE_OppD_transporters"/>
    <property type="match status" value="1"/>
</dbReference>
<keyword evidence="8" id="KW-1185">Reference proteome</keyword>
<keyword evidence="3" id="KW-0813">Transport</keyword>
<evidence type="ECO:0000259" key="6">
    <source>
        <dbReference type="PROSITE" id="PS50893"/>
    </source>
</evidence>
<evidence type="ECO:0000256" key="3">
    <source>
        <dbReference type="ARBA" id="ARBA00022448"/>
    </source>
</evidence>
<evidence type="ECO:0000256" key="1">
    <source>
        <dbReference type="ARBA" id="ARBA00004417"/>
    </source>
</evidence>
<keyword evidence="5 7" id="KW-0067">ATP-binding</keyword>
<dbReference type="GO" id="GO:0016887">
    <property type="term" value="F:ATP hydrolysis activity"/>
    <property type="evidence" value="ECO:0007669"/>
    <property type="project" value="InterPro"/>
</dbReference>
<dbReference type="RefSeq" id="WP_176355940.1">
    <property type="nucleotide sequence ID" value="NZ_JABWDU010000010.1"/>
</dbReference>
<evidence type="ECO:0000256" key="5">
    <source>
        <dbReference type="ARBA" id="ARBA00022840"/>
    </source>
</evidence>
<gene>
    <name evidence="7" type="ORF">HT585_27275</name>
</gene>
<protein>
    <submittedName>
        <fullName evidence="7">ABC transporter ATP-binding protein</fullName>
    </submittedName>
</protein>
<dbReference type="SUPFAM" id="SSF52540">
    <property type="entry name" value="P-loop containing nucleoside triphosphate hydrolases"/>
    <property type="match status" value="1"/>
</dbReference>
<dbReference type="InterPro" id="IPR050319">
    <property type="entry name" value="ABC_transp_ATP-bind"/>
</dbReference>
<dbReference type="Pfam" id="PF08352">
    <property type="entry name" value="oligo_HPY"/>
    <property type="match status" value="1"/>
</dbReference>
<dbReference type="EMBL" id="JABWDU010000010">
    <property type="protein sequence ID" value="NVD42576.1"/>
    <property type="molecule type" value="Genomic_DNA"/>
</dbReference>
<dbReference type="PROSITE" id="PS50893">
    <property type="entry name" value="ABC_TRANSPORTER_2"/>
    <property type="match status" value="1"/>
</dbReference>
<dbReference type="Pfam" id="PF00005">
    <property type="entry name" value="ABC_tran"/>
    <property type="match status" value="1"/>
</dbReference>
<keyword evidence="4" id="KW-0547">Nucleotide-binding</keyword>
<evidence type="ECO:0000313" key="8">
    <source>
        <dbReference type="Proteomes" id="UP000520198"/>
    </source>
</evidence>
<sequence length="333" mass="35449">MTKRTPILEAHGLGITVGTGGGVFSAGRKLDIVVDVSLSLRPGKIVCVVGESGSGKTTLGMALVGLTPPTTGEIIFDGTPLRDFSKTSFRPVREETALLFQDPASSFNPRQRIGDILAEPRRIAGNGATTSEAIASLAQLAGLPSSLLARFPHALSGGQARRAAVARALAVVPRLIVADEPTAGLDVSVQGGVMNLFLDIREKHDTAFLIITHNLAVARHISDELVIMYLGRVVESGPTAEIFRNPQHPYTKALLDSEPVPDPRHRRSEPPVIGEVPSIFARPSGCEFHERCRFAQDLCRSQAPQETAGANSQRVRCHFPIGEAVGEPALAIA</sequence>
<evidence type="ECO:0000313" key="7">
    <source>
        <dbReference type="EMBL" id="NVD42576.1"/>
    </source>
</evidence>
<dbReference type="Proteomes" id="UP000520198">
    <property type="component" value="Unassembled WGS sequence"/>
</dbReference>